<dbReference type="InterPro" id="IPR008754">
    <property type="entry name" value="Peptidase_M43"/>
</dbReference>
<evidence type="ECO:0000256" key="2">
    <source>
        <dbReference type="ARBA" id="ARBA00022670"/>
    </source>
</evidence>
<evidence type="ECO:0000256" key="7">
    <source>
        <dbReference type="ARBA" id="ARBA00023049"/>
    </source>
</evidence>
<feature type="chain" id="PRO_5016141083" description="PKD domain-containing protein" evidence="9">
    <location>
        <begin position="19"/>
        <end position="699"/>
    </location>
</feature>
<keyword evidence="2" id="KW-0645">Protease</keyword>
<dbReference type="InterPro" id="IPR000601">
    <property type="entry name" value="PKD_dom"/>
</dbReference>
<evidence type="ECO:0000256" key="6">
    <source>
        <dbReference type="ARBA" id="ARBA00022833"/>
    </source>
</evidence>
<sequence>MKFILTSLFITISLLTLAQSDWCGTDHYYQQSLAENPNLQNQIDEYMSRMHTVGVASDRSDSIIIPVVFHVIHDNGIGNISHAQILDGIRILNEDFNRLNADTIDTRNTVDAPFLPRAANAKICFQLAKLDPNGNCTNGVERRNSANGTYNGSDATSKSFSGGGMDIWNRSNYFNVWVVNDIENTGSAGTILGYAQFPYFGSASTYGVIIRHDRVGEIGTGTGDRTLTHEIGHCLGLFHVFQDGCGSTGTDCSNAGDYCCDTPPSAQSTQSCSDTYNSCNQIQSGDFYGVNVVDQLENYMSYSDCQNMFSTDQKNIMHFNIDSYGFLTTLTSATNLNNTGVTQPDVLCSASFESTQQVICAGSSIDFYDLSYAGINTRNWNINGGSPATSNDSLISVTYNTAGVYTVSLEVSDGTSTLMETKTNYITVLPVPGNNLPIQEGFESVTFPDNYNFFSSNYNGVNDWELTTNAAHTGTKSIWYNNYQNGSVGAVVSFESGTIDLSVLDPTDNLIFTFDYAYNKRTSASDDYLKVYVSDDCGENWAFRKSIHGNFLNNEVTSGVFTPSSIEDWNNVVISNIDNSFFISNFRYKFVFESDGGNNIFIDNINIVPESWLAVDEEKGLAQIQMYPNPVSNVLNVQLTDANTSMKVYDAAGKELQNLYFNQTDGNTIQLSTENLAVGLYFISFTNEQGSISKKFIKK</sequence>
<evidence type="ECO:0000256" key="1">
    <source>
        <dbReference type="ARBA" id="ARBA00008721"/>
    </source>
</evidence>
<dbReference type="GO" id="GO:0046872">
    <property type="term" value="F:metal ion binding"/>
    <property type="evidence" value="ECO:0007669"/>
    <property type="project" value="UniProtKB-KW"/>
</dbReference>
<dbReference type="Pfam" id="PF00801">
    <property type="entry name" value="PKD"/>
    <property type="match status" value="1"/>
</dbReference>
<keyword evidence="7" id="KW-0482">Metalloprotease</keyword>
<dbReference type="InterPro" id="IPR035986">
    <property type="entry name" value="PKD_dom_sf"/>
</dbReference>
<gene>
    <name evidence="11" type="ORF">DNU06_03565</name>
</gene>
<reference evidence="11 12" key="1">
    <citation type="submission" date="2018-06" db="EMBL/GenBank/DDBJ databases">
        <title>The draft genome sequence of Crocinitomix sp. SM1701.</title>
        <authorList>
            <person name="Zhang X."/>
        </authorList>
    </citation>
    <scope>NUCLEOTIDE SEQUENCE [LARGE SCALE GENOMIC DNA]</scope>
    <source>
        <strain evidence="11 12">SM1701</strain>
    </source>
</reference>
<dbReference type="Proteomes" id="UP000249248">
    <property type="component" value="Unassembled WGS sequence"/>
</dbReference>
<dbReference type="InterPro" id="IPR022409">
    <property type="entry name" value="PKD/Chitinase_dom"/>
</dbReference>
<dbReference type="SUPFAM" id="SSF49299">
    <property type="entry name" value="PKD domain"/>
    <property type="match status" value="1"/>
</dbReference>
<comment type="caution">
    <text evidence="11">The sequence shown here is derived from an EMBL/GenBank/DDBJ whole genome shotgun (WGS) entry which is preliminary data.</text>
</comment>
<dbReference type="PANTHER" id="PTHR47466">
    <property type="match status" value="1"/>
</dbReference>
<dbReference type="GO" id="GO:0008237">
    <property type="term" value="F:metallopeptidase activity"/>
    <property type="evidence" value="ECO:0007669"/>
    <property type="project" value="UniProtKB-KW"/>
</dbReference>
<keyword evidence="4 9" id="KW-0732">Signal</keyword>
<evidence type="ECO:0000256" key="9">
    <source>
        <dbReference type="SAM" id="SignalP"/>
    </source>
</evidence>
<keyword evidence="5" id="KW-0378">Hydrolase</keyword>
<proteinExistence type="inferred from homology"/>
<feature type="domain" description="PKD" evidence="10">
    <location>
        <begin position="380"/>
        <end position="428"/>
    </location>
</feature>
<keyword evidence="12" id="KW-1185">Reference proteome</keyword>
<evidence type="ECO:0000256" key="4">
    <source>
        <dbReference type="ARBA" id="ARBA00022729"/>
    </source>
</evidence>
<dbReference type="EMBL" id="QKSB01000001">
    <property type="protein sequence ID" value="PZE18918.1"/>
    <property type="molecule type" value="Genomic_DNA"/>
</dbReference>
<dbReference type="SUPFAM" id="SSF55486">
    <property type="entry name" value="Metalloproteases ('zincins'), catalytic domain"/>
    <property type="match status" value="1"/>
</dbReference>
<dbReference type="OrthoDB" id="622252at2"/>
<dbReference type="NCBIfam" id="TIGR04183">
    <property type="entry name" value="Por_Secre_tail"/>
    <property type="match status" value="1"/>
</dbReference>
<dbReference type="CDD" id="cd00146">
    <property type="entry name" value="PKD"/>
    <property type="match status" value="1"/>
</dbReference>
<keyword evidence="3" id="KW-0479">Metal-binding</keyword>
<comment type="similarity">
    <text evidence="1">Belongs to the peptidase M43B family.</text>
</comment>
<dbReference type="GO" id="GO:0006508">
    <property type="term" value="P:proteolysis"/>
    <property type="evidence" value="ECO:0007669"/>
    <property type="project" value="UniProtKB-KW"/>
</dbReference>
<evidence type="ECO:0000313" key="11">
    <source>
        <dbReference type="EMBL" id="PZE18918.1"/>
    </source>
</evidence>
<dbReference type="RefSeq" id="WP_111061820.1">
    <property type="nucleotide sequence ID" value="NZ_JBHUCU010000007.1"/>
</dbReference>
<protein>
    <recommendedName>
        <fullName evidence="10">PKD domain-containing protein</fullName>
    </recommendedName>
</protein>
<dbReference type="Pfam" id="PF05572">
    <property type="entry name" value="Peptidase_M43"/>
    <property type="match status" value="1"/>
</dbReference>
<evidence type="ECO:0000256" key="8">
    <source>
        <dbReference type="ARBA" id="ARBA00023157"/>
    </source>
</evidence>
<dbReference type="PROSITE" id="PS50093">
    <property type="entry name" value="PKD"/>
    <property type="match status" value="1"/>
</dbReference>
<name>A0A2W1NVS5_9FLAO</name>
<feature type="signal peptide" evidence="9">
    <location>
        <begin position="1"/>
        <end position="18"/>
    </location>
</feature>
<evidence type="ECO:0000256" key="5">
    <source>
        <dbReference type="ARBA" id="ARBA00022801"/>
    </source>
</evidence>
<dbReference type="Gene3D" id="3.40.390.10">
    <property type="entry name" value="Collagenase (Catalytic Domain)"/>
    <property type="match status" value="1"/>
</dbReference>
<dbReference type="InterPro" id="IPR026444">
    <property type="entry name" value="Secre_tail"/>
</dbReference>
<evidence type="ECO:0000259" key="10">
    <source>
        <dbReference type="PROSITE" id="PS50093"/>
    </source>
</evidence>
<evidence type="ECO:0000256" key="3">
    <source>
        <dbReference type="ARBA" id="ARBA00022723"/>
    </source>
</evidence>
<dbReference type="InterPro" id="IPR013783">
    <property type="entry name" value="Ig-like_fold"/>
</dbReference>
<dbReference type="Gene3D" id="2.60.40.10">
    <property type="entry name" value="Immunoglobulins"/>
    <property type="match status" value="1"/>
</dbReference>
<dbReference type="SMART" id="SM00089">
    <property type="entry name" value="PKD"/>
    <property type="match status" value="1"/>
</dbReference>
<dbReference type="PANTHER" id="PTHR47466:SF1">
    <property type="entry name" value="METALLOPROTEASE MEP1 (AFU_ORTHOLOGUE AFUA_1G07730)-RELATED"/>
    <property type="match status" value="1"/>
</dbReference>
<evidence type="ECO:0000313" key="12">
    <source>
        <dbReference type="Proteomes" id="UP000249248"/>
    </source>
</evidence>
<dbReference type="AlphaFoldDB" id="A0A2W1NVS5"/>
<dbReference type="Pfam" id="PF18962">
    <property type="entry name" value="Por_Secre_tail"/>
    <property type="match status" value="1"/>
</dbReference>
<organism evidence="11 12">
    <name type="scientific">Putridiphycobacter roseus</name>
    <dbReference type="NCBI Taxonomy" id="2219161"/>
    <lineage>
        <taxon>Bacteria</taxon>
        <taxon>Pseudomonadati</taxon>
        <taxon>Bacteroidota</taxon>
        <taxon>Flavobacteriia</taxon>
        <taxon>Flavobacteriales</taxon>
        <taxon>Crocinitomicaceae</taxon>
        <taxon>Putridiphycobacter</taxon>
    </lineage>
</organism>
<accession>A0A2W1NVS5</accession>
<keyword evidence="8" id="KW-1015">Disulfide bond</keyword>
<dbReference type="InterPro" id="IPR024079">
    <property type="entry name" value="MetalloPept_cat_dom_sf"/>
</dbReference>
<keyword evidence="6" id="KW-0862">Zinc</keyword>